<dbReference type="InterPro" id="IPR017896">
    <property type="entry name" value="4Fe4S_Fe-S-bd"/>
</dbReference>
<feature type="domain" description="4Fe-4S ferredoxin-type" evidence="4">
    <location>
        <begin position="85"/>
        <end position="113"/>
    </location>
</feature>
<comment type="catalytic activity">
    <reaction evidence="3">
        <text>2 L-glutamate + NADP(+) = L-glutamine + 2-oxoglutarate + NADPH + H(+)</text>
        <dbReference type="Rhea" id="RHEA:15501"/>
        <dbReference type="ChEBI" id="CHEBI:15378"/>
        <dbReference type="ChEBI" id="CHEBI:16810"/>
        <dbReference type="ChEBI" id="CHEBI:29985"/>
        <dbReference type="ChEBI" id="CHEBI:57783"/>
        <dbReference type="ChEBI" id="CHEBI:58349"/>
        <dbReference type="ChEBI" id="CHEBI:58359"/>
        <dbReference type="EC" id="1.4.1.13"/>
    </reaction>
</comment>
<name>A0A3B1C539_9ZZZZ</name>
<dbReference type="AlphaFoldDB" id="A0A3B1C539"/>
<keyword evidence="5" id="KW-0560">Oxidoreductase</keyword>
<proteinExistence type="inferred from homology"/>
<reference evidence="5" key="1">
    <citation type="submission" date="2018-06" db="EMBL/GenBank/DDBJ databases">
        <authorList>
            <person name="Zhirakovskaya E."/>
        </authorList>
    </citation>
    <scope>NUCLEOTIDE SEQUENCE</scope>
</reference>
<dbReference type="SUPFAM" id="SSF54862">
    <property type="entry name" value="4Fe-4S ferredoxins"/>
    <property type="match status" value="1"/>
</dbReference>
<dbReference type="EMBL" id="UOGA01000240">
    <property type="protein sequence ID" value="VAX23222.1"/>
    <property type="molecule type" value="Genomic_DNA"/>
</dbReference>
<dbReference type="PROSITE" id="PS00198">
    <property type="entry name" value="4FE4S_FER_1"/>
    <property type="match status" value="1"/>
</dbReference>
<evidence type="ECO:0000256" key="1">
    <source>
        <dbReference type="ARBA" id="ARBA00009716"/>
    </source>
</evidence>
<dbReference type="Gene3D" id="3.30.70.20">
    <property type="match status" value="1"/>
</dbReference>
<dbReference type="GO" id="GO:0004355">
    <property type="term" value="F:glutamate synthase (NADPH) activity"/>
    <property type="evidence" value="ECO:0007669"/>
    <property type="project" value="UniProtKB-EC"/>
</dbReference>
<comment type="similarity">
    <text evidence="1">Belongs to the glutamate synthase family.</text>
</comment>
<dbReference type="InterPro" id="IPR013785">
    <property type="entry name" value="Aldolase_TIM"/>
</dbReference>
<dbReference type="EC" id="1.4.1.13" evidence="2"/>
<gene>
    <name evidence="5" type="ORF">MNBD_NITROSPINAE04-2051</name>
</gene>
<dbReference type="GO" id="GO:0006537">
    <property type="term" value="P:glutamate biosynthetic process"/>
    <property type="evidence" value="ECO:0007669"/>
    <property type="project" value="InterPro"/>
</dbReference>
<organism evidence="5">
    <name type="scientific">hydrothermal vent metagenome</name>
    <dbReference type="NCBI Taxonomy" id="652676"/>
    <lineage>
        <taxon>unclassified sequences</taxon>
        <taxon>metagenomes</taxon>
        <taxon>ecological metagenomes</taxon>
    </lineage>
</organism>
<evidence type="ECO:0000259" key="4">
    <source>
        <dbReference type="PROSITE" id="PS51379"/>
    </source>
</evidence>
<dbReference type="PANTHER" id="PTHR43819:SF1">
    <property type="entry name" value="ARCHAEAL-TYPE GLUTAMATE SYNTHASE [NADPH]"/>
    <property type="match status" value="1"/>
</dbReference>
<protein>
    <recommendedName>
        <fullName evidence="2">glutamate synthase (NADPH)</fullName>
        <ecNumber evidence="2">1.4.1.13</ecNumber>
    </recommendedName>
</protein>
<evidence type="ECO:0000313" key="5">
    <source>
        <dbReference type="EMBL" id="VAX23222.1"/>
    </source>
</evidence>
<dbReference type="InterPro" id="IPR002932">
    <property type="entry name" value="Glu_synthdom"/>
</dbReference>
<dbReference type="PANTHER" id="PTHR43819">
    <property type="entry name" value="ARCHAEAL-TYPE GLUTAMATE SYNTHASE [NADPH]"/>
    <property type="match status" value="1"/>
</dbReference>
<dbReference type="PROSITE" id="PS51379">
    <property type="entry name" value="4FE4S_FER_2"/>
    <property type="match status" value="2"/>
</dbReference>
<evidence type="ECO:0000256" key="3">
    <source>
        <dbReference type="ARBA" id="ARBA00048151"/>
    </source>
</evidence>
<accession>A0A3B1C539</accession>
<sequence>MEIADRKIVYDRPPRIGIGRMGGAYKVTVDPDKCVWCYTCVFECTHNITMPKRPFGVFEDVDVYYDEKKRRLPDTARQGAYLKQELRIVDQDCCNCKRCVAMCPTDAITVDTNPNYKVIGTPDHGATTIFQNLQRSEGRLMTSSMMEYDQQPDYEDFHIDASIILNPQRDNRNEFAGQLGNCYLGKRPGRRIKVSTPVFDAHMSYGSNSHEAYLARLMASIELNRPFFVGEGYLHPDFASSFKHCILQFGTGGFGPWVDLDQFMGVSIKYGQDAKKGKGGKLPAPKNDWEIALIRCIEPYRDVNSPNPQHLQYSIEELRMRIASLRAALGPNKLVGADIYGTIWNVDHIVVALARAGFDYITLRGGGGGTGAASISDLQNRGLNALYIGKIAHDALVREGLRESVSLIGEGAFLNPKMALLGLMVGFDFIGTGTRHLIPVGCTMCRRCHTGQCAWGITSRPYGHRIDPEEGYKRIVDMMVSWKRGMEGLSAGLGFTTHEDVVGSRRFRYHGKNPLLFETFGKQPF</sequence>
<dbReference type="InterPro" id="IPR017900">
    <property type="entry name" value="4Fe4S_Fe_S_CS"/>
</dbReference>
<feature type="domain" description="4Fe-4S ferredoxin-type" evidence="4">
    <location>
        <begin position="25"/>
        <end position="54"/>
    </location>
</feature>
<dbReference type="Gene3D" id="3.20.20.70">
    <property type="entry name" value="Aldolase class I"/>
    <property type="match status" value="1"/>
</dbReference>
<dbReference type="SUPFAM" id="SSF51395">
    <property type="entry name" value="FMN-linked oxidoreductases"/>
    <property type="match status" value="1"/>
</dbReference>
<dbReference type="Pfam" id="PF01645">
    <property type="entry name" value="Glu_synthase"/>
    <property type="match status" value="1"/>
</dbReference>
<evidence type="ECO:0000256" key="2">
    <source>
        <dbReference type="ARBA" id="ARBA00012079"/>
    </source>
</evidence>